<dbReference type="PANTHER" id="PTHR23501:SF199">
    <property type="entry name" value="MFS EFFLUX TRANSPORTER INPD-RELATED"/>
    <property type="match status" value="1"/>
</dbReference>
<dbReference type="EMBL" id="KV460232">
    <property type="protein sequence ID" value="OBT95879.1"/>
    <property type="molecule type" value="Genomic_DNA"/>
</dbReference>
<dbReference type="OrthoDB" id="10021397at2759"/>
<dbReference type="GeneID" id="28839402"/>
<feature type="transmembrane region" description="Helical" evidence="5">
    <location>
        <begin position="391"/>
        <end position="410"/>
    </location>
</feature>
<dbReference type="GO" id="GO:0005886">
    <property type="term" value="C:plasma membrane"/>
    <property type="evidence" value="ECO:0007669"/>
    <property type="project" value="TreeGrafter"/>
</dbReference>
<dbReference type="CDD" id="cd17502">
    <property type="entry name" value="MFS_Azr1_MDR_like"/>
    <property type="match status" value="1"/>
</dbReference>
<dbReference type="FunFam" id="1.20.1720.10:FF:000012">
    <property type="entry name" value="MFS toxin efflux pump (AflT)"/>
    <property type="match status" value="1"/>
</dbReference>
<dbReference type="InterPro" id="IPR020846">
    <property type="entry name" value="MFS_dom"/>
</dbReference>
<feature type="transmembrane region" description="Helical" evidence="5">
    <location>
        <begin position="177"/>
        <end position="198"/>
    </location>
</feature>
<evidence type="ECO:0000256" key="1">
    <source>
        <dbReference type="ARBA" id="ARBA00004141"/>
    </source>
</evidence>
<feature type="transmembrane region" description="Helical" evidence="5">
    <location>
        <begin position="84"/>
        <end position="110"/>
    </location>
</feature>
<feature type="transmembrane region" description="Helical" evidence="5">
    <location>
        <begin position="242"/>
        <end position="262"/>
    </location>
</feature>
<dbReference type="SUPFAM" id="SSF103473">
    <property type="entry name" value="MFS general substrate transporter"/>
    <property type="match status" value="1"/>
</dbReference>
<sequence>MTSQVEGQSVYVPAYAKESGHETATTTSLTSVEAAKAELANANEKDIAMETDEKDAAALDVDDNKSEELADDDAADYLPMGPKLYLIVFSLMMAVFCVALDNTIIAVAIPRITDQFHNLNDVGWYGSAYLLTTCSFQLLFGKFYSMFNVKWVLLTGLAIFEIGSLVCALAPTSMALIIGRAVAGVGSAGIFTGALVVLAHTVRVERRPAFFGLIGAMYGIASVAGPLMGGAFTEKLTWRWCFYINLPIGAVTTVGLLAFLKLKPKPKRKEQSFWITFKHLDPLGTAIFVPAIICLLLALQWGGVIYEWGNGRIIALFVLFGLTIMVFIGLQIYLKDDATVPARIASQRTIASSVLFGLCIGGSFFIYVYFIPIWFQAILGTSAIGAGVDSLPLILAQVFAIIVSGGLVTYFGYFAPFFIASSVVMSIGAGLLTLLKVDSSKGAWVGFQFIYGLGVGLGFQQGGVAAQAVLKFSDVPIGTAVVLFVQILGGAVFVGVAQNLFTTNLVKNLTALHIPNFDPNDIVHAGATNLRHMVAPERLPEVLVAYNAAIMKTFQLGLILSCLSILGAVGVEWKSMKAKPAASPVEKAEKAESVKAAEVDTVV</sequence>
<dbReference type="PANTHER" id="PTHR23501">
    <property type="entry name" value="MAJOR FACILITATOR SUPERFAMILY"/>
    <property type="match status" value="1"/>
</dbReference>
<feature type="transmembrane region" description="Helical" evidence="5">
    <location>
        <begin position="354"/>
        <end position="379"/>
    </location>
</feature>
<reference evidence="8" key="2">
    <citation type="journal article" date="2018" name="Nat. Commun.">
        <title>Extreme sensitivity to ultraviolet light in the fungal pathogen causing white-nose syndrome of bats.</title>
        <authorList>
            <person name="Palmer J.M."/>
            <person name="Drees K.P."/>
            <person name="Foster J.T."/>
            <person name="Lindner D.L."/>
        </authorList>
    </citation>
    <scope>NUCLEOTIDE SEQUENCE [LARGE SCALE GENOMIC DNA]</scope>
    <source>
        <strain evidence="8">UAMH 10579</strain>
    </source>
</reference>
<dbReference type="Gene3D" id="1.20.1720.10">
    <property type="entry name" value="Multidrug resistance protein D"/>
    <property type="match status" value="1"/>
</dbReference>
<dbReference type="AlphaFoldDB" id="A0A1B8GJ83"/>
<keyword evidence="8" id="KW-1185">Reference proteome</keyword>
<dbReference type="PROSITE" id="PS50850">
    <property type="entry name" value="MFS"/>
    <property type="match status" value="1"/>
</dbReference>
<dbReference type="FunFam" id="1.20.1250.20:FF:000196">
    <property type="entry name" value="MFS toxin efflux pump (AflT)"/>
    <property type="match status" value="1"/>
</dbReference>
<feature type="transmembrane region" description="Helical" evidence="5">
    <location>
        <begin position="210"/>
        <end position="230"/>
    </location>
</feature>
<evidence type="ECO:0000256" key="4">
    <source>
        <dbReference type="ARBA" id="ARBA00023136"/>
    </source>
</evidence>
<dbReference type="GO" id="GO:0022857">
    <property type="term" value="F:transmembrane transporter activity"/>
    <property type="evidence" value="ECO:0007669"/>
    <property type="project" value="InterPro"/>
</dbReference>
<comment type="subcellular location">
    <subcellularLocation>
        <location evidence="1">Membrane</location>
        <topology evidence="1">Multi-pass membrane protein</topology>
    </subcellularLocation>
</comment>
<feature type="domain" description="Major facilitator superfamily (MFS) profile" evidence="6">
    <location>
        <begin position="87"/>
        <end position="579"/>
    </location>
</feature>
<keyword evidence="4 5" id="KW-0472">Membrane</keyword>
<dbReference type="Proteomes" id="UP000091956">
    <property type="component" value="Unassembled WGS sequence"/>
</dbReference>
<evidence type="ECO:0000313" key="8">
    <source>
        <dbReference type="Proteomes" id="UP000091956"/>
    </source>
</evidence>
<gene>
    <name evidence="7" type="ORF">VE01_06016</name>
</gene>
<dbReference type="RefSeq" id="XP_018129612.1">
    <property type="nucleotide sequence ID" value="XM_018275472.2"/>
</dbReference>
<feature type="transmembrane region" description="Helical" evidence="5">
    <location>
        <begin position="122"/>
        <end position="140"/>
    </location>
</feature>
<name>A0A1B8GJ83_9PEZI</name>
<evidence type="ECO:0000259" key="6">
    <source>
        <dbReference type="PROSITE" id="PS50850"/>
    </source>
</evidence>
<evidence type="ECO:0000256" key="3">
    <source>
        <dbReference type="ARBA" id="ARBA00022989"/>
    </source>
</evidence>
<evidence type="ECO:0000256" key="5">
    <source>
        <dbReference type="SAM" id="Phobius"/>
    </source>
</evidence>
<feature type="transmembrane region" description="Helical" evidence="5">
    <location>
        <begin position="543"/>
        <end position="569"/>
    </location>
</feature>
<feature type="transmembrane region" description="Helical" evidence="5">
    <location>
        <begin position="283"/>
        <end position="301"/>
    </location>
</feature>
<dbReference type="Pfam" id="PF07690">
    <property type="entry name" value="MFS_1"/>
    <property type="match status" value="1"/>
</dbReference>
<organism evidence="7 8">
    <name type="scientific">Pseudogymnoascus verrucosus</name>
    <dbReference type="NCBI Taxonomy" id="342668"/>
    <lineage>
        <taxon>Eukaryota</taxon>
        <taxon>Fungi</taxon>
        <taxon>Dikarya</taxon>
        <taxon>Ascomycota</taxon>
        <taxon>Pezizomycotina</taxon>
        <taxon>Leotiomycetes</taxon>
        <taxon>Thelebolales</taxon>
        <taxon>Thelebolaceae</taxon>
        <taxon>Pseudogymnoascus</taxon>
    </lineage>
</organism>
<proteinExistence type="predicted"/>
<accession>A0A1B8GJ83</accession>
<evidence type="ECO:0000313" key="7">
    <source>
        <dbReference type="EMBL" id="OBT95879.1"/>
    </source>
</evidence>
<dbReference type="InterPro" id="IPR011701">
    <property type="entry name" value="MFS"/>
</dbReference>
<feature type="transmembrane region" description="Helical" evidence="5">
    <location>
        <begin position="313"/>
        <end position="334"/>
    </location>
</feature>
<feature type="transmembrane region" description="Helical" evidence="5">
    <location>
        <begin position="417"/>
        <end position="437"/>
    </location>
</feature>
<dbReference type="InterPro" id="IPR036259">
    <property type="entry name" value="MFS_trans_sf"/>
</dbReference>
<protein>
    <recommendedName>
        <fullName evidence="6">Major facilitator superfamily (MFS) profile domain-containing protein</fullName>
    </recommendedName>
</protein>
<feature type="transmembrane region" description="Helical" evidence="5">
    <location>
        <begin position="477"/>
        <end position="497"/>
    </location>
</feature>
<feature type="transmembrane region" description="Helical" evidence="5">
    <location>
        <begin position="449"/>
        <end position="470"/>
    </location>
</feature>
<dbReference type="PRINTS" id="PR01036">
    <property type="entry name" value="TCRTETB"/>
</dbReference>
<keyword evidence="2 5" id="KW-0812">Transmembrane</keyword>
<evidence type="ECO:0000256" key="2">
    <source>
        <dbReference type="ARBA" id="ARBA00022692"/>
    </source>
</evidence>
<keyword evidence="3 5" id="KW-1133">Transmembrane helix</keyword>
<reference evidence="7 8" key="1">
    <citation type="submission" date="2016-03" db="EMBL/GenBank/DDBJ databases">
        <title>Comparative genomics of Pseudogymnoascus destructans, the fungus causing white-nose syndrome of bats.</title>
        <authorList>
            <person name="Palmer J.M."/>
            <person name="Drees K.P."/>
            <person name="Foster J.T."/>
            <person name="Lindner D.L."/>
        </authorList>
    </citation>
    <scope>NUCLEOTIDE SEQUENCE [LARGE SCALE GENOMIC DNA]</scope>
    <source>
        <strain evidence="7 8">UAMH 10579</strain>
    </source>
</reference>
<feature type="transmembrane region" description="Helical" evidence="5">
    <location>
        <begin position="152"/>
        <end position="171"/>
    </location>
</feature>